<evidence type="ECO:0000313" key="1">
    <source>
        <dbReference type="Proteomes" id="UP000087171"/>
    </source>
</evidence>
<name>A0A1S2YFH5_CICAR</name>
<sequence>MPTGHHKSLKRKVHGIVDQISDDFSDFSLSSPATKIRRLHGELPPIVEEHEQEEHEPLPNEERALVLFKPFLPHSPDYNNSSFSLTLNSDLISQIKTNQVSWSKQCDYSSDYCDPLKIEEQEQNDDSDNCRLAIVPWVQQQQHLPSCSDSFDDSEDNDNTDTIELMEADEEGVMMDVEEQDCDNAYNNSTTMFMVSEGFQQHCLLPHIPQNNSTPITWTR</sequence>
<dbReference type="RefSeq" id="XP_004503545.1">
    <property type="nucleotide sequence ID" value="XM_004503488.3"/>
</dbReference>
<proteinExistence type="predicted"/>
<protein>
    <submittedName>
        <fullName evidence="2">Uncharacterized protein LOC101502258</fullName>
    </submittedName>
</protein>
<evidence type="ECO:0000313" key="2">
    <source>
        <dbReference type="RefSeq" id="XP_004503545.1"/>
    </source>
</evidence>
<reference evidence="2" key="2">
    <citation type="submission" date="2025-08" db="UniProtKB">
        <authorList>
            <consortium name="RefSeq"/>
        </authorList>
    </citation>
    <scope>IDENTIFICATION</scope>
    <source>
        <tissue evidence="2">Etiolated seedlings</tissue>
    </source>
</reference>
<reference evidence="1" key="1">
    <citation type="journal article" date="2013" name="Nat. Biotechnol.">
        <title>Draft genome sequence of chickpea (Cicer arietinum) provides a resource for trait improvement.</title>
        <authorList>
            <person name="Varshney R.K."/>
            <person name="Song C."/>
            <person name="Saxena R.K."/>
            <person name="Azam S."/>
            <person name="Yu S."/>
            <person name="Sharpe A.G."/>
            <person name="Cannon S."/>
            <person name="Baek J."/>
            <person name="Rosen B.D."/>
            <person name="Tar'an B."/>
            <person name="Millan T."/>
            <person name="Zhang X."/>
            <person name="Ramsay L.D."/>
            <person name="Iwata A."/>
            <person name="Wang Y."/>
            <person name="Nelson W."/>
            <person name="Farmer A.D."/>
            <person name="Gaur P.M."/>
            <person name="Soderlund C."/>
            <person name="Penmetsa R.V."/>
            <person name="Xu C."/>
            <person name="Bharti A.K."/>
            <person name="He W."/>
            <person name="Winter P."/>
            <person name="Zhao S."/>
            <person name="Hane J.K."/>
            <person name="Carrasquilla-Garcia N."/>
            <person name="Condie J.A."/>
            <person name="Upadhyaya H.D."/>
            <person name="Luo M.C."/>
            <person name="Thudi M."/>
            <person name="Gowda C.L."/>
            <person name="Singh N.P."/>
            <person name="Lichtenzveig J."/>
            <person name="Gali K.K."/>
            <person name="Rubio J."/>
            <person name="Nadarajan N."/>
            <person name="Dolezel J."/>
            <person name="Bansal K.C."/>
            <person name="Xu X."/>
            <person name="Edwards D."/>
            <person name="Zhang G."/>
            <person name="Kahl G."/>
            <person name="Gil J."/>
            <person name="Singh K.B."/>
            <person name="Datta S.K."/>
            <person name="Jackson S.A."/>
            <person name="Wang J."/>
            <person name="Cook D.R."/>
        </authorList>
    </citation>
    <scope>NUCLEOTIDE SEQUENCE [LARGE SCALE GENOMIC DNA]</scope>
    <source>
        <strain evidence="1">cv. CDC Frontier</strain>
    </source>
</reference>
<dbReference type="GeneID" id="101502258"/>
<dbReference type="OrthoDB" id="1937743at2759"/>
<dbReference type="eggNOG" id="ENOG502S071">
    <property type="taxonomic scope" value="Eukaryota"/>
</dbReference>
<dbReference type="AlphaFoldDB" id="A0A1S2YFH5"/>
<dbReference type="PANTHER" id="PTHR35510:SF1">
    <property type="entry name" value="DBH-LIKE MONOOXYGENASE"/>
    <property type="match status" value="1"/>
</dbReference>
<keyword evidence="1" id="KW-1185">Reference proteome</keyword>
<dbReference type="KEGG" id="cam:101502258"/>
<dbReference type="PaxDb" id="3827-XP_004503545.1"/>
<dbReference type="PANTHER" id="PTHR35510">
    <property type="entry name" value="DBH-LIKE MONOOXYGENASE"/>
    <property type="match status" value="1"/>
</dbReference>
<dbReference type="Proteomes" id="UP000087171">
    <property type="component" value="Chromosome Ca6"/>
</dbReference>
<organism evidence="1 2">
    <name type="scientific">Cicer arietinum</name>
    <name type="common">Chickpea</name>
    <name type="synonym">Garbanzo</name>
    <dbReference type="NCBI Taxonomy" id="3827"/>
    <lineage>
        <taxon>Eukaryota</taxon>
        <taxon>Viridiplantae</taxon>
        <taxon>Streptophyta</taxon>
        <taxon>Embryophyta</taxon>
        <taxon>Tracheophyta</taxon>
        <taxon>Spermatophyta</taxon>
        <taxon>Magnoliopsida</taxon>
        <taxon>eudicotyledons</taxon>
        <taxon>Gunneridae</taxon>
        <taxon>Pentapetalae</taxon>
        <taxon>rosids</taxon>
        <taxon>fabids</taxon>
        <taxon>Fabales</taxon>
        <taxon>Fabaceae</taxon>
        <taxon>Papilionoideae</taxon>
        <taxon>50 kb inversion clade</taxon>
        <taxon>NPAAA clade</taxon>
        <taxon>Hologalegina</taxon>
        <taxon>IRL clade</taxon>
        <taxon>Cicereae</taxon>
        <taxon>Cicer</taxon>
    </lineage>
</organism>
<gene>
    <name evidence="2" type="primary">LOC101502258</name>
</gene>
<accession>A0A1S2YFH5</accession>
<dbReference type="STRING" id="3827.A0A1S2YFH5"/>